<gene>
    <name evidence="1" type="ORF">SCE1572_05065</name>
</gene>
<dbReference type="STRING" id="1254432.SCE1572_05065"/>
<dbReference type="EMBL" id="CP003969">
    <property type="protein sequence ID" value="AGP33917.1"/>
    <property type="molecule type" value="Genomic_DNA"/>
</dbReference>
<dbReference type="HOGENOM" id="CLU_2976897_0_0_7"/>
<reference evidence="1 2" key="1">
    <citation type="journal article" date="2013" name="Sci. Rep.">
        <title>Extraordinary expansion of a Sorangium cellulosum genome from an alkaline milieu.</title>
        <authorList>
            <person name="Han K."/>
            <person name="Li Z.F."/>
            <person name="Peng R."/>
            <person name="Zhu L.P."/>
            <person name="Zhou T."/>
            <person name="Wang L.G."/>
            <person name="Li S.G."/>
            <person name="Zhang X.B."/>
            <person name="Hu W."/>
            <person name="Wu Z.H."/>
            <person name="Qin N."/>
            <person name="Li Y.Z."/>
        </authorList>
    </citation>
    <scope>NUCLEOTIDE SEQUENCE [LARGE SCALE GENOMIC DNA]</scope>
    <source>
        <strain evidence="1 2">So0157-2</strain>
    </source>
</reference>
<dbReference type="Proteomes" id="UP000014803">
    <property type="component" value="Chromosome"/>
</dbReference>
<protein>
    <submittedName>
        <fullName evidence="1">Uncharacterized protein</fullName>
    </submittedName>
</protein>
<organism evidence="1 2">
    <name type="scientific">Sorangium cellulosum So0157-2</name>
    <dbReference type="NCBI Taxonomy" id="1254432"/>
    <lineage>
        <taxon>Bacteria</taxon>
        <taxon>Pseudomonadati</taxon>
        <taxon>Myxococcota</taxon>
        <taxon>Polyangia</taxon>
        <taxon>Polyangiales</taxon>
        <taxon>Polyangiaceae</taxon>
        <taxon>Sorangium</taxon>
    </lineage>
</organism>
<evidence type="ECO:0000313" key="1">
    <source>
        <dbReference type="EMBL" id="AGP33917.1"/>
    </source>
</evidence>
<dbReference type="AlphaFoldDB" id="S4XL77"/>
<dbReference type="PATRIC" id="fig|1254432.3.peg.1130"/>
<evidence type="ECO:0000313" key="2">
    <source>
        <dbReference type="Proteomes" id="UP000014803"/>
    </source>
</evidence>
<accession>S4XL77</accession>
<dbReference type="KEGG" id="scu:SCE1572_05065"/>
<sequence length="58" mass="6560">MTSPATPANPPRTFEIIMWRTENETLEWLASIVHRAAWEEIALGVLVLVVLSMARRPS</sequence>
<name>S4XL77_SORCE</name>
<proteinExistence type="predicted"/>